<dbReference type="PRINTS" id="PR01806">
    <property type="entry name" value="VIRFACTRMVIN"/>
</dbReference>
<organism evidence="9 10">
    <name type="scientific">Pseudonocardia hydrocarbonoxydans</name>
    <dbReference type="NCBI Taxonomy" id="76726"/>
    <lineage>
        <taxon>Bacteria</taxon>
        <taxon>Bacillati</taxon>
        <taxon>Actinomycetota</taxon>
        <taxon>Actinomycetes</taxon>
        <taxon>Pseudonocardiales</taxon>
        <taxon>Pseudonocardiaceae</taxon>
        <taxon>Pseudonocardia</taxon>
    </lineage>
</organism>
<proteinExistence type="predicted"/>
<evidence type="ECO:0008006" key="11">
    <source>
        <dbReference type="Google" id="ProtNLM"/>
    </source>
</evidence>
<feature type="transmembrane region" description="Helical" evidence="8">
    <location>
        <begin position="83"/>
        <end position="113"/>
    </location>
</feature>
<dbReference type="InterPro" id="IPR051050">
    <property type="entry name" value="Lipid_II_flippase_MurJ/MviN"/>
</dbReference>
<feature type="transmembrane region" description="Helical" evidence="8">
    <location>
        <begin position="41"/>
        <end position="62"/>
    </location>
</feature>
<dbReference type="GO" id="GO:0015648">
    <property type="term" value="F:lipid-linked peptidoglycan transporter activity"/>
    <property type="evidence" value="ECO:0007669"/>
    <property type="project" value="TreeGrafter"/>
</dbReference>
<dbReference type="GO" id="GO:0034204">
    <property type="term" value="P:lipid translocation"/>
    <property type="evidence" value="ECO:0007669"/>
    <property type="project" value="TreeGrafter"/>
</dbReference>
<feature type="transmembrane region" description="Helical" evidence="8">
    <location>
        <begin position="125"/>
        <end position="143"/>
    </location>
</feature>
<dbReference type="PANTHER" id="PTHR47019:SF1">
    <property type="entry name" value="LIPID II FLIPPASE MURJ"/>
    <property type="match status" value="1"/>
</dbReference>
<feature type="transmembrane region" description="Helical" evidence="8">
    <location>
        <begin position="434"/>
        <end position="453"/>
    </location>
</feature>
<feature type="transmembrane region" description="Helical" evidence="8">
    <location>
        <begin position="400"/>
        <end position="422"/>
    </location>
</feature>
<evidence type="ECO:0000256" key="4">
    <source>
        <dbReference type="ARBA" id="ARBA00022960"/>
    </source>
</evidence>
<dbReference type="NCBIfam" id="TIGR01695">
    <property type="entry name" value="murJ_mviN"/>
    <property type="match status" value="1"/>
</dbReference>
<dbReference type="InterPro" id="IPR004268">
    <property type="entry name" value="MurJ"/>
</dbReference>
<dbReference type="EMBL" id="BJNG01000026">
    <property type="protein sequence ID" value="GEC21020.1"/>
    <property type="molecule type" value="Genomic_DNA"/>
</dbReference>
<reference evidence="9 10" key="1">
    <citation type="submission" date="2019-06" db="EMBL/GenBank/DDBJ databases">
        <title>Whole genome shotgun sequence of Pseudonocardia hydrocarbonoxydans NBRC 14498.</title>
        <authorList>
            <person name="Hosoyama A."/>
            <person name="Uohara A."/>
            <person name="Ohji S."/>
            <person name="Ichikawa N."/>
        </authorList>
    </citation>
    <scope>NUCLEOTIDE SEQUENCE [LARGE SCALE GENOMIC DNA]</scope>
    <source>
        <strain evidence="9 10">NBRC 14498</strain>
    </source>
</reference>
<feature type="transmembrane region" description="Helical" evidence="8">
    <location>
        <begin position="339"/>
        <end position="359"/>
    </location>
</feature>
<evidence type="ECO:0000256" key="8">
    <source>
        <dbReference type="SAM" id="Phobius"/>
    </source>
</evidence>
<evidence type="ECO:0000256" key="2">
    <source>
        <dbReference type="ARBA" id="ARBA00022475"/>
    </source>
</evidence>
<feature type="transmembrane region" description="Helical" evidence="8">
    <location>
        <begin position="366"/>
        <end position="388"/>
    </location>
</feature>
<keyword evidence="6 8" id="KW-1133">Transmembrane helix</keyword>
<dbReference type="GO" id="GO:0008360">
    <property type="term" value="P:regulation of cell shape"/>
    <property type="evidence" value="ECO:0007669"/>
    <property type="project" value="UniProtKB-KW"/>
</dbReference>
<feature type="transmembrane region" description="Helical" evidence="8">
    <location>
        <begin position="465"/>
        <end position="485"/>
    </location>
</feature>
<dbReference type="Proteomes" id="UP000320338">
    <property type="component" value="Unassembled WGS sequence"/>
</dbReference>
<keyword evidence="10" id="KW-1185">Reference proteome</keyword>
<evidence type="ECO:0000256" key="3">
    <source>
        <dbReference type="ARBA" id="ARBA00022692"/>
    </source>
</evidence>
<evidence type="ECO:0000313" key="9">
    <source>
        <dbReference type="EMBL" id="GEC21020.1"/>
    </source>
</evidence>
<dbReference type="AlphaFoldDB" id="A0A4Y3WSE1"/>
<dbReference type="Pfam" id="PF03023">
    <property type="entry name" value="MurJ"/>
    <property type="match status" value="1"/>
</dbReference>
<keyword evidence="3 8" id="KW-0812">Transmembrane</keyword>
<keyword evidence="7 8" id="KW-0472">Membrane</keyword>
<keyword evidence="4" id="KW-0133">Cell shape</keyword>
<evidence type="ECO:0000256" key="7">
    <source>
        <dbReference type="ARBA" id="ARBA00023136"/>
    </source>
</evidence>
<comment type="subcellular location">
    <subcellularLocation>
        <location evidence="1">Cell membrane</location>
        <topology evidence="1">Multi-pass membrane protein</topology>
    </subcellularLocation>
</comment>
<evidence type="ECO:0000256" key="6">
    <source>
        <dbReference type="ARBA" id="ARBA00022989"/>
    </source>
</evidence>
<feature type="transmembrane region" description="Helical" evidence="8">
    <location>
        <begin position="155"/>
        <end position="177"/>
    </location>
</feature>
<gene>
    <name evidence="9" type="ORF">PHY01_33030</name>
</gene>
<dbReference type="GO" id="GO:0005886">
    <property type="term" value="C:plasma membrane"/>
    <property type="evidence" value="ECO:0007669"/>
    <property type="project" value="UniProtKB-SubCell"/>
</dbReference>
<accession>A0A4Y3WSE1</accession>
<feature type="transmembrane region" description="Helical" evidence="8">
    <location>
        <begin position="303"/>
        <end position="327"/>
    </location>
</feature>
<evidence type="ECO:0000256" key="1">
    <source>
        <dbReference type="ARBA" id="ARBA00004651"/>
    </source>
</evidence>
<feature type="transmembrane region" description="Helical" evidence="8">
    <location>
        <begin position="262"/>
        <end position="282"/>
    </location>
</feature>
<name>A0A4Y3WSE1_9PSEU</name>
<dbReference type="PANTHER" id="PTHR47019">
    <property type="entry name" value="LIPID II FLIPPASE MURJ"/>
    <property type="match status" value="1"/>
</dbReference>
<comment type="caution">
    <text evidence="9">The sequence shown here is derived from an EMBL/GenBank/DDBJ whole genome shotgun (WGS) entry which is preliminary data.</text>
</comment>
<sequence length="506" mass="49884">MRRAALLTAGLSLAGSGLGLVRDLTIAVVFGAGPEVDAFLVAQGLMNLVLGLIAGALAKAAIPVMARAVDAGRPDAGMASVRAALGLACLVLAVGGGAVWVGAGGVVALLAPGFDAPTAALAVELTRVVLVATVLVTATNLLAGAGQALGRFGPAALQSVGFNTVMIAAAALAGPVFGATALAWGFVLGSLVRLLLQLVPLRAARLPAWPTLRLHDEGLREMLRLVPALVVGSALASVNTLVDRAVASTLGPGSVAAVSFAARLSSTIDLLLVATLLAALYPRLAAAVTPARRAELRGLVARGVEVLAVVLVPIGIGMALVATPLVRLVYGYGAFDDDAVALTASAAAVFAVGIPVLAVREVAARTCYALGDGTVPVASAVAGVVVNVGLDLLLAPVHGVAGIAAATVSASVVAAAVTLAGLHRRHRAVPPLGRPALGLAAAGAAGAAVGWLVRVGLGTPDGPAGAAPVCAAVGTGVLAGYLPVLRLACPEQFRLVGAVPAELRRR</sequence>
<keyword evidence="5" id="KW-0573">Peptidoglycan synthesis</keyword>
<protein>
    <recommendedName>
        <fullName evidence="11">Lipid II flippase MurJ</fullName>
    </recommendedName>
</protein>
<evidence type="ECO:0000256" key="5">
    <source>
        <dbReference type="ARBA" id="ARBA00022984"/>
    </source>
</evidence>
<evidence type="ECO:0000313" key="10">
    <source>
        <dbReference type="Proteomes" id="UP000320338"/>
    </source>
</evidence>
<dbReference type="GO" id="GO:0009252">
    <property type="term" value="P:peptidoglycan biosynthetic process"/>
    <property type="evidence" value="ECO:0007669"/>
    <property type="project" value="UniProtKB-KW"/>
</dbReference>
<keyword evidence="2" id="KW-1003">Cell membrane</keyword>